<dbReference type="SUPFAM" id="SSF102114">
    <property type="entry name" value="Radical SAM enzymes"/>
    <property type="match status" value="1"/>
</dbReference>
<dbReference type="InterPro" id="IPR000385">
    <property type="entry name" value="MoaA_NifB_PqqE_Fe-S-bd_CS"/>
</dbReference>
<keyword evidence="6" id="KW-0411">Iron-sulfur</keyword>
<dbReference type="InterPro" id="IPR013785">
    <property type="entry name" value="Aldolase_TIM"/>
</dbReference>
<evidence type="ECO:0000256" key="3">
    <source>
        <dbReference type="ARBA" id="ARBA00022691"/>
    </source>
</evidence>
<keyword evidence="2" id="KW-0004">4Fe-4S</keyword>
<name>A0ABU3Y9K9_9SPHN</name>
<evidence type="ECO:0000256" key="1">
    <source>
        <dbReference type="ARBA" id="ARBA00001966"/>
    </source>
</evidence>
<dbReference type="PANTHER" id="PTHR22960:SF0">
    <property type="entry name" value="MOLYBDENUM COFACTOR BIOSYNTHESIS PROTEIN 1"/>
    <property type="match status" value="1"/>
</dbReference>
<keyword evidence="5" id="KW-0408">Iron</keyword>
<protein>
    <submittedName>
        <fullName evidence="10">Radical SAM protein</fullName>
    </submittedName>
</protein>
<dbReference type="InterPro" id="IPR007197">
    <property type="entry name" value="rSAM"/>
</dbReference>
<comment type="caution">
    <text evidence="10">The sequence shown here is derived from an EMBL/GenBank/DDBJ whole genome shotgun (WGS) entry which is preliminary data.</text>
</comment>
<keyword evidence="7" id="KW-0501">Molybdenum cofactor biosynthesis</keyword>
<accession>A0ABU3Y9K9</accession>
<keyword evidence="8" id="KW-0456">Lyase</keyword>
<sequence>MIDPFGRTISYLRTSLADRCNLRCVYCLPERAGFAPRNTQLSIDELERLASAFIRLGVRKIRLTGGEPLVRKGALDLIERLGRHVWQGALDELTLTTNHYPVFGARHCSPAPARG</sequence>
<dbReference type="Pfam" id="PF04055">
    <property type="entry name" value="Radical_SAM"/>
    <property type="match status" value="1"/>
</dbReference>
<evidence type="ECO:0000256" key="6">
    <source>
        <dbReference type="ARBA" id="ARBA00023014"/>
    </source>
</evidence>
<dbReference type="SFLD" id="SFLDG01067">
    <property type="entry name" value="SPASM/twitch_domain_containing"/>
    <property type="match status" value="1"/>
</dbReference>
<reference evidence="10 11" key="1">
    <citation type="submission" date="2023-10" db="EMBL/GenBank/DDBJ databases">
        <title>Sphingomonas sp. HF-S4 16S ribosomal RNA gene Genome sequencing and assembly.</title>
        <authorList>
            <person name="Lee H."/>
        </authorList>
    </citation>
    <scope>NUCLEOTIDE SEQUENCE [LARGE SCALE GENOMIC DNA]</scope>
    <source>
        <strain evidence="10 11">HF-S4</strain>
    </source>
</reference>
<evidence type="ECO:0000256" key="2">
    <source>
        <dbReference type="ARBA" id="ARBA00022485"/>
    </source>
</evidence>
<comment type="cofactor">
    <cofactor evidence="1">
        <name>[4Fe-4S] cluster</name>
        <dbReference type="ChEBI" id="CHEBI:49883"/>
    </cofactor>
</comment>
<dbReference type="PROSITE" id="PS51918">
    <property type="entry name" value="RADICAL_SAM"/>
    <property type="match status" value="1"/>
</dbReference>
<gene>
    <name evidence="10" type="ORF">RZN05_13155</name>
</gene>
<dbReference type="RefSeq" id="WP_317227058.1">
    <property type="nucleotide sequence ID" value="NZ_JAWJEJ010000001.1"/>
</dbReference>
<evidence type="ECO:0000256" key="4">
    <source>
        <dbReference type="ARBA" id="ARBA00022723"/>
    </source>
</evidence>
<dbReference type="Gene3D" id="3.20.20.70">
    <property type="entry name" value="Aldolase class I"/>
    <property type="match status" value="1"/>
</dbReference>
<keyword evidence="4" id="KW-0479">Metal-binding</keyword>
<dbReference type="Proteomes" id="UP001273531">
    <property type="component" value="Unassembled WGS sequence"/>
</dbReference>
<dbReference type="CDD" id="cd01335">
    <property type="entry name" value="Radical_SAM"/>
    <property type="match status" value="1"/>
</dbReference>
<evidence type="ECO:0000256" key="8">
    <source>
        <dbReference type="ARBA" id="ARBA00023239"/>
    </source>
</evidence>
<proteinExistence type="predicted"/>
<keyword evidence="11" id="KW-1185">Reference proteome</keyword>
<dbReference type="SFLD" id="SFLDS00029">
    <property type="entry name" value="Radical_SAM"/>
    <property type="match status" value="1"/>
</dbReference>
<dbReference type="InterPro" id="IPR058240">
    <property type="entry name" value="rSAM_sf"/>
</dbReference>
<evidence type="ECO:0000259" key="9">
    <source>
        <dbReference type="PROSITE" id="PS51918"/>
    </source>
</evidence>
<evidence type="ECO:0000313" key="11">
    <source>
        <dbReference type="Proteomes" id="UP001273531"/>
    </source>
</evidence>
<evidence type="ECO:0000313" key="10">
    <source>
        <dbReference type="EMBL" id="MDV3457937.1"/>
    </source>
</evidence>
<organism evidence="10 11">
    <name type="scientific">Sphingomonas agrestis</name>
    <dbReference type="NCBI Taxonomy" id="3080540"/>
    <lineage>
        <taxon>Bacteria</taxon>
        <taxon>Pseudomonadati</taxon>
        <taxon>Pseudomonadota</taxon>
        <taxon>Alphaproteobacteria</taxon>
        <taxon>Sphingomonadales</taxon>
        <taxon>Sphingomonadaceae</taxon>
        <taxon>Sphingomonas</taxon>
    </lineage>
</organism>
<dbReference type="PANTHER" id="PTHR22960">
    <property type="entry name" value="MOLYBDOPTERIN COFACTOR SYNTHESIS PROTEIN A"/>
    <property type="match status" value="1"/>
</dbReference>
<evidence type="ECO:0000256" key="5">
    <source>
        <dbReference type="ARBA" id="ARBA00023004"/>
    </source>
</evidence>
<dbReference type="EMBL" id="JAWJEJ010000001">
    <property type="protein sequence ID" value="MDV3457937.1"/>
    <property type="molecule type" value="Genomic_DNA"/>
</dbReference>
<evidence type="ECO:0000256" key="7">
    <source>
        <dbReference type="ARBA" id="ARBA00023150"/>
    </source>
</evidence>
<feature type="domain" description="Radical SAM core" evidence="9">
    <location>
        <begin position="4"/>
        <end position="115"/>
    </location>
</feature>
<dbReference type="InterPro" id="IPR050105">
    <property type="entry name" value="MoCo_biosynth_MoaA/MoaC"/>
</dbReference>
<dbReference type="PROSITE" id="PS01305">
    <property type="entry name" value="MOAA_NIFB_PQQE"/>
    <property type="match status" value="1"/>
</dbReference>
<keyword evidence="3" id="KW-0949">S-adenosyl-L-methionine</keyword>